<dbReference type="GO" id="GO:0004090">
    <property type="term" value="F:carbonyl reductase (NADPH) activity"/>
    <property type="evidence" value="ECO:0007669"/>
    <property type="project" value="TreeGrafter"/>
</dbReference>
<dbReference type="AlphaFoldDB" id="A0AAJ1IGX7"/>
<evidence type="ECO:0000256" key="1">
    <source>
        <dbReference type="ARBA" id="ARBA00006484"/>
    </source>
</evidence>
<dbReference type="GO" id="GO:0006006">
    <property type="term" value="P:glucose metabolic process"/>
    <property type="evidence" value="ECO:0007669"/>
    <property type="project" value="TreeGrafter"/>
</dbReference>
<dbReference type="EMBL" id="JAQQAL010000032">
    <property type="protein sequence ID" value="MDC7227738.1"/>
    <property type="molecule type" value="Genomic_DNA"/>
</dbReference>
<organism evidence="4 5">
    <name type="scientific">Candidatus Thalassospirochaeta sargassi</name>
    <dbReference type="NCBI Taxonomy" id="3119039"/>
    <lineage>
        <taxon>Bacteria</taxon>
        <taxon>Pseudomonadati</taxon>
        <taxon>Spirochaetota</taxon>
        <taxon>Spirochaetia</taxon>
        <taxon>Spirochaetales</taxon>
        <taxon>Spirochaetaceae</taxon>
        <taxon>Candidatus Thalassospirochaeta</taxon>
    </lineage>
</organism>
<comment type="subunit">
    <text evidence="2">Homotetramer.</text>
</comment>
<accession>A0AAJ1IGX7</accession>
<dbReference type="InterPro" id="IPR051737">
    <property type="entry name" value="L-xylulose/Carbonyl_redctase"/>
</dbReference>
<dbReference type="Pfam" id="PF13561">
    <property type="entry name" value="adh_short_C2"/>
    <property type="match status" value="1"/>
</dbReference>
<dbReference type="Gene3D" id="3.40.50.720">
    <property type="entry name" value="NAD(P)-binding Rossmann-like Domain"/>
    <property type="match status" value="1"/>
</dbReference>
<dbReference type="PROSITE" id="PS00061">
    <property type="entry name" value="ADH_SHORT"/>
    <property type="match status" value="1"/>
</dbReference>
<dbReference type="PRINTS" id="PR00080">
    <property type="entry name" value="SDRFAMILY"/>
</dbReference>
<name>A0AAJ1IGX7_9SPIO</name>
<gene>
    <name evidence="4" type="ORF">PQJ61_13320</name>
</gene>
<sequence>MNIKWDFTGRNYVVTGSTRGIGFEIAMQLMAAGAAVGITGRDSGRLAEIEEDCRDKGYKCFTAGADLTRASDLTTLADSFINRMGCIDGLVNNAGINILEPADGLSLEAVEKVIKTNLTAPMILTSLFTAGMKKQGGGSVVNVASLSSKTAFMNHSAYCASKEGLLGYTKVAAMELGSHNIRVNSVGPTVVLTELGKRDWNADPEKRKHMEGFIPLNRFVEPEEVASAVLFLLSDEAAMISGEFMLIDGGYMAGKGI</sequence>
<comment type="similarity">
    <text evidence="1">Belongs to the short-chain dehydrogenases/reductases (SDR) family.</text>
</comment>
<dbReference type="GO" id="GO:0050038">
    <property type="term" value="F:L-xylulose reductase (NADPH) activity"/>
    <property type="evidence" value="ECO:0007669"/>
    <property type="project" value="TreeGrafter"/>
</dbReference>
<dbReference type="Proteomes" id="UP001221217">
    <property type="component" value="Unassembled WGS sequence"/>
</dbReference>
<reference evidence="4 5" key="1">
    <citation type="submission" date="2022-12" db="EMBL/GenBank/DDBJ databases">
        <title>Metagenome assembled genome from gulf of manar.</title>
        <authorList>
            <person name="Kohli P."/>
            <person name="Pk S."/>
            <person name="Venkata Ramana C."/>
            <person name="Sasikala C."/>
        </authorList>
    </citation>
    <scope>NUCLEOTIDE SEQUENCE [LARGE SCALE GENOMIC DNA]</scope>
    <source>
        <strain evidence="4">JB008</strain>
    </source>
</reference>
<comment type="caution">
    <text evidence="4">The sequence shown here is derived from an EMBL/GenBank/DDBJ whole genome shotgun (WGS) entry which is preliminary data.</text>
</comment>
<keyword evidence="3" id="KW-0521">NADP</keyword>
<evidence type="ECO:0000313" key="5">
    <source>
        <dbReference type="Proteomes" id="UP001221217"/>
    </source>
</evidence>
<proteinExistence type="inferred from homology"/>
<dbReference type="SUPFAM" id="SSF51735">
    <property type="entry name" value="NAD(P)-binding Rossmann-fold domains"/>
    <property type="match status" value="1"/>
</dbReference>
<dbReference type="InterPro" id="IPR020904">
    <property type="entry name" value="Sc_DH/Rdtase_CS"/>
</dbReference>
<dbReference type="InterPro" id="IPR002347">
    <property type="entry name" value="SDR_fam"/>
</dbReference>
<evidence type="ECO:0000313" key="4">
    <source>
        <dbReference type="EMBL" id="MDC7227738.1"/>
    </source>
</evidence>
<protein>
    <submittedName>
        <fullName evidence="4">SDR family NAD(P)-dependent oxidoreductase</fullName>
    </submittedName>
</protein>
<dbReference type="InterPro" id="IPR036291">
    <property type="entry name" value="NAD(P)-bd_dom_sf"/>
</dbReference>
<dbReference type="GO" id="GO:0005997">
    <property type="term" value="P:xylulose metabolic process"/>
    <property type="evidence" value="ECO:0007669"/>
    <property type="project" value="TreeGrafter"/>
</dbReference>
<dbReference type="PANTHER" id="PTHR44252:SF3">
    <property type="entry name" value="D-ERYTHRULOSE REDUCTASE-RELATED"/>
    <property type="match status" value="1"/>
</dbReference>
<dbReference type="PANTHER" id="PTHR44252">
    <property type="entry name" value="D-ERYTHRULOSE REDUCTASE"/>
    <property type="match status" value="1"/>
</dbReference>
<dbReference type="PRINTS" id="PR00081">
    <property type="entry name" value="GDHRDH"/>
</dbReference>
<dbReference type="CDD" id="cd05233">
    <property type="entry name" value="SDR_c"/>
    <property type="match status" value="1"/>
</dbReference>
<evidence type="ECO:0000256" key="2">
    <source>
        <dbReference type="ARBA" id="ARBA00011881"/>
    </source>
</evidence>
<evidence type="ECO:0000256" key="3">
    <source>
        <dbReference type="ARBA" id="ARBA00022857"/>
    </source>
</evidence>
<dbReference type="FunFam" id="3.40.50.720:FF:000084">
    <property type="entry name" value="Short-chain dehydrogenase reductase"/>
    <property type="match status" value="1"/>
</dbReference>